<keyword evidence="2" id="KW-0732">Signal</keyword>
<name>A0A562SIR2_9BACT</name>
<organism evidence="4 5">
    <name type="scientific">Lacibacter cauensis</name>
    <dbReference type="NCBI Taxonomy" id="510947"/>
    <lineage>
        <taxon>Bacteria</taxon>
        <taxon>Pseudomonadati</taxon>
        <taxon>Bacteroidota</taxon>
        <taxon>Chitinophagia</taxon>
        <taxon>Chitinophagales</taxon>
        <taxon>Chitinophagaceae</taxon>
        <taxon>Lacibacter</taxon>
    </lineage>
</organism>
<dbReference type="InterPro" id="IPR028011">
    <property type="entry name" value="DUF4476"/>
</dbReference>
<sequence>MRMFKISRFVSVVLAFGLFMSGALAQLNHFIYLQTDNQQPFYIKYNNRIISSSASGYLILPKLKDGIVEFALGFPKTNAEEQQFQCVIDKADKGFLVKNFNEKGWGLYDLQSSSVVYAQVKTAVETNTQTVTAPPANDPFSNMLSKVTQDSTVKTVTVVKAPVETKPVVKPDTPKVTKPDIVAKTEQPVQTVKDTVAKVTVAPPAETKKEEVEKKAPVVTEPEWKAPAKSFVKQIRKFESREGADFVFEIEAENASKDTVRLFIEKDTTQQQAVVTPIVTPVQTEVKKDTVATAPLVTQPQIKTEEVVVKKEEVSTPPAAEPAPKKEAQSLPNSNCKDFATEDDLIKLRRKMASQRKDEQMVDEAKKVFRNKCFTSAQLRNLSVAFLTDEGRYRFFDAALPYVTDFVNFKSLGETIQDEYYKRRFMALLPNQ</sequence>
<dbReference type="Proteomes" id="UP000316167">
    <property type="component" value="Unassembled WGS sequence"/>
</dbReference>
<proteinExistence type="predicted"/>
<evidence type="ECO:0000313" key="4">
    <source>
        <dbReference type="EMBL" id="TWI81068.1"/>
    </source>
</evidence>
<protein>
    <recommendedName>
        <fullName evidence="3">DUF4476 domain-containing protein</fullName>
    </recommendedName>
</protein>
<evidence type="ECO:0000256" key="1">
    <source>
        <dbReference type="SAM" id="MobiDB-lite"/>
    </source>
</evidence>
<evidence type="ECO:0000313" key="5">
    <source>
        <dbReference type="Proteomes" id="UP000316167"/>
    </source>
</evidence>
<keyword evidence="5" id="KW-1185">Reference proteome</keyword>
<evidence type="ECO:0000256" key="2">
    <source>
        <dbReference type="SAM" id="SignalP"/>
    </source>
</evidence>
<reference evidence="4 5" key="1">
    <citation type="journal article" date="2015" name="Stand. Genomic Sci.">
        <title>Genomic Encyclopedia of Bacterial and Archaeal Type Strains, Phase III: the genomes of soil and plant-associated and newly described type strains.</title>
        <authorList>
            <person name="Whitman W.B."/>
            <person name="Woyke T."/>
            <person name="Klenk H.P."/>
            <person name="Zhou Y."/>
            <person name="Lilburn T.G."/>
            <person name="Beck B.J."/>
            <person name="De Vos P."/>
            <person name="Vandamme P."/>
            <person name="Eisen J.A."/>
            <person name="Garrity G."/>
            <person name="Hugenholtz P."/>
            <person name="Kyrpides N.C."/>
        </authorList>
    </citation>
    <scope>NUCLEOTIDE SEQUENCE [LARGE SCALE GENOMIC DNA]</scope>
    <source>
        <strain evidence="4 5">CGMCC 1.7271</strain>
    </source>
</reference>
<feature type="region of interest" description="Disordered" evidence="1">
    <location>
        <begin position="308"/>
        <end position="334"/>
    </location>
</feature>
<dbReference type="EMBL" id="VLLE01000004">
    <property type="protein sequence ID" value="TWI81068.1"/>
    <property type="molecule type" value="Genomic_DNA"/>
</dbReference>
<comment type="caution">
    <text evidence="4">The sequence shown here is derived from an EMBL/GenBank/DDBJ whole genome shotgun (WGS) entry which is preliminary data.</text>
</comment>
<feature type="chain" id="PRO_5021786614" description="DUF4476 domain-containing protein" evidence="2">
    <location>
        <begin position="26"/>
        <end position="432"/>
    </location>
</feature>
<gene>
    <name evidence="4" type="ORF">IQ13_2080</name>
</gene>
<dbReference type="Pfam" id="PF14771">
    <property type="entry name" value="DUF4476"/>
    <property type="match status" value="1"/>
</dbReference>
<feature type="domain" description="DUF4476" evidence="3">
    <location>
        <begin position="348"/>
        <end position="428"/>
    </location>
</feature>
<feature type="signal peptide" evidence="2">
    <location>
        <begin position="1"/>
        <end position="25"/>
    </location>
</feature>
<dbReference type="AlphaFoldDB" id="A0A562SIR2"/>
<accession>A0A562SIR2</accession>
<evidence type="ECO:0000259" key="3">
    <source>
        <dbReference type="Pfam" id="PF14771"/>
    </source>
</evidence>